<reference evidence="3" key="1">
    <citation type="journal article" date="2019" name="Int. J. Syst. Evol. Microbiol.">
        <title>The Global Catalogue of Microorganisms (GCM) 10K type strain sequencing project: providing services to taxonomists for standard genome sequencing and annotation.</title>
        <authorList>
            <consortium name="The Broad Institute Genomics Platform"/>
            <consortium name="The Broad Institute Genome Sequencing Center for Infectious Disease"/>
            <person name="Wu L."/>
            <person name="Ma J."/>
        </authorList>
    </citation>
    <scope>NUCLEOTIDE SEQUENCE [LARGE SCALE GENOMIC DNA]</scope>
    <source>
        <strain evidence="3">CGMCC-1.15741</strain>
    </source>
</reference>
<accession>A0ABW1SB46</accession>
<organism evidence="2 3">
    <name type="scientific">Ponticaulis profundi</name>
    <dbReference type="NCBI Taxonomy" id="2665222"/>
    <lineage>
        <taxon>Bacteria</taxon>
        <taxon>Pseudomonadati</taxon>
        <taxon>Pseudomonadota</taxon>
        <taxon>Alphaproteobacteria</taxon>
        <taxon>Hyphomonadales</taxon>
        <taxon>Hyphomonadaceae</taxon>
        <taxon>Ponticaulis</taxon>
    </lineage>
</organism>
<dbReference type="RefSeq" id="WP_377379518.1">
    <property type="nucleotide sequence ID" value="NZ_JBHSSW010000017.1"/>
</dbReference>
<gene>
    <name evidence="2" type="ORF">ACFQDM_12480</name>
</gene>
<protein>
    <submittedName>
        <fullName evidence="2">RcnB family protein</fullName>
    </submittedName>
</protein>
<sequence length="126" mass="14477">MKLFTKTAGAALLSLGMIGGTGAVAFADPPHCPPGHEKKGWCSNDRYDYRDDRRDEREAYRDGYEAGKRDAIRYGDRYYDDYRRIDDYRRYGLDAPPRGYYYAQVDNDEVVLVAAATQLITEFLSR</sequence>
<keyword evidence="3" id="KW-1185">Reference proteome</keyword>
<evidence type="ECO:0000313" key="2">
    <source>
        <dbReference type="EMBL" id="MFC6198901.1"/>
    </source>
</evidence>
<evidence type="ECO:0000313" key="3">
    <source>
        <dbReference type="Proteomes" id="UP001596303"/>
    </source>
</evidence>
<dbReference type="Gene3D" id="3.10.450.160">
    <property type="entry name" value="inner membrane protein cigr"/>
    <property type="match status" value="1"/>
</dbReference>
<name>A0ABW1SB46_9PROT</name>
<proteinExistence type="predicted"/>
<dbReference type="Proteomes" id="UP001596303">
    <property type="component" value="Unassembled WGS sequence"/>
</dbReference>
<dbReference type="Pfam" id="PF11776">
    <property type="entry name" value="RcnB"/>
    <property type="match status" value="1"/>
</dbReference>
<dbReference type="EMBL" id="JBHSSW010000017">
    <property type="protein sequence ID" value="MFC6198901.1"/>
    <property type="molecule type" value="Genomic_DNA"/>
</dbReference>
<dbReference type="InterPro" id="IPR024572">
    <property type="entry name" value="RcnB"/>
</dbReference>
<keyword evidence="1" id="KW-0732">Signal</keyword>
<feature type="chain" id="PRO_5045535791" evidence="1">
    <location>
        <begin position="28"/>
        <end position="126"/>
    </location>
</feature>
<comment type="caution">
    <text evidence="2">The sequence shown here is derived from an EMBL/GenBank/DDBJ whole genome shotgun (WGS) entry which is preliminary data.</text>
</comment>
<feature type="signal peptide" evidence="1">
    <location>
        <begin position="1"/>
        <end position="27"/>
    </location>
</feature>
<evidence type="ECO:0000256" key="1">
    <source>
        <dbReference type="SAM" id="SignalP"/>
    </source>
</evidence>